<evidence type="ECO:0000313" key="4">
    <source>
        <dbReference type="EMBL" id="KAK7724668.1"/>
    </source>
</evidence>
<evidence type="ECO:0000256" key="1">
    <source>
        <dbReference type="ARBA" id="ARBA00006328"/>
    </source>
</evidence>
<dbReference type="EMBL" id="JAKNSF020000055">
    <property type="protein sequence ID" value="KAK7724668.1"/>
    <property type="molecule type" value="Genomic_DNA"/>
</dbReference>
<dbReference type="InterPro" id="IPR051164">
    <property type="entry name" value="NmrA-like_oxidored"/>
</dbReference>
<dbReference type="Proteomes" id="UP001430848">
    <property type="component" value="Unassembled WGS sequence"/>
</dbReference>
<organism evidence="4 5">
    <name type="scientific">Diaporthe eres</name>
    <name type="common">Phomopsis oblonga</name>
    <dbReference type="NCBI Taxonomy" id="83184"/>
    <lineage>
        <taxon>Eukaryota</taxon>
        <taxon>Fungi</taxon>
        <taxon>Dikarya</taxon>
        <taxon>Ascomycota</taxon>
        <taxon>Pezizomycotina</taxon>
        <taxon>Sordariomycetes</taxon>
        <taxon>Sordariomycetidae</taxon>
        <taxon>Diaporthales</taxon>
        <taxon>Diaporthaceae</taxon>
        <taxon>Diaporthe</taxon>
        <taxon>Diaporthe eres species complex</taxon>
    </lineage>
</organism>
<keyword evidence="5" id="KW-1185">Reference proteome</keyword>
<dbReference type="Gene3D" id="3.40.50.720">
    <property type="entry name" value="NAD(P)-binding Rossmann-like Domain"/>
    <property type="match status" value="1"/>
</dbReference>
<dbReference type="InterPro" id="IPR036291">
    <property type="entry name" value="NAD(P)-bd_dom_sf"/>
</dbReference>
<proteinExistence type="inferred from homology"/>
<name>A0ABR1P235_DIAER</name>
<gene>
    <name evidence="4" type="ORF">SLS63_008505</name>
</gene>
<reference evidence="4 5" key="1">
    <citation type="submission" date="2024-02" db="EMBL/GenBank/DDBJ databases">
        <title>De novo assembly and annotation of 12 fungi associated with fruit tree decline syndrome in Ontario, Canada.</title>
        <authorList>
            <person name="Sulman M."/>
            <person name="Ellouze W."/>
            <person name="Ilyukhin E."/>
        </authorList>
    </citation>
    <scope>NUCLEOTIDE SEQUENCE [LARGE SCALE GENOMIC DNA]</scope>
    <source>
        <strain evidence="4 5">M169</strain>
    </source>
</reference>
<dbReference type="PANTHER" id="PTHR42748">
    <property type="entry name" value="NITROGEN METABOLITE REPRESSION PROTEIN NMRA FAMILY MEMBER"/>
    <property type="match status" value="1"/>
</dbReference>
<sequence>MGKKVITLVGITGKQGASVADVFLQEAGWHVRGVTRDPKKPKSQAWAAKGVELVKADLNDAGSLEAAFAGSTVVFGVTDFWGIVGDSEVQARAQASSLPVNELAYQLEVQQGRNIVDAAFATLDTLDRFVLSTLSPTKKRSKGKYTHNFHFDAKWEAVEYLKATYPALGKKTSYLQVALYLSNWQTSPLARPIKQPDNTFLLSLPGIADAPVAQVDARRDTGLFVKALTQVEPDRKVVEDAVPGGVGEELADMFEYIGDFGYHGGDPNVIFPANLGVEIPVTTIEEYIKKEDWSEVL</sequence>
<evidence type="ECO:0000256" key="2">
    <source>
        <dbReference type="ARBA" id="ARBA00022857"/>
    </source>
</evidence>
<feature type="domain" description="NmrA-like" evidence="3">
    <location>
        <begin position="3"/>
        <end position="228"/>
    </location>
</feature>
<accession>A0ABR1P235</accession>
<keyword evidence="2" id="KW-0521">NADP</keyword>
<evidence type="ECO:0000313" key="5">
    <source>
        <dbReference type="Proteomes" id="UP001430848"/>
    </source>
</evidence>
<comment type="similarity">
    <text evidence="1">Belongs to the NmrA-type oxidoreductase family.</text>
</comment>
<protein>
    <recommendedName>
        <fullName evidence="3">NmrA-like domain-containing protein</fullName>
    </recommendedName>
</protein>
<dbReference type="PANTHER" id="PTHR42748:SF26">
    <property type="entry name" value="NMRA-LIKE DOMAIN-CONTAINING PROTEIN"/>
    <property type="match status" value="1"/>
</dbReference>
<comment type="caution">
    <text evidence="4">The sequence shown here is derived from an EMBL/GenBank/DDBJ whole genome shotgun (WGS) entry which is preliminary data.</text>
</comment>
<dbReference type="InterPro" id="IPR008030">
    <property type="entry name" value="NmrA-like"/>
</dbReference>
<dbReference type="SUPFAM" id="SSF51735">
    <property type="entry name" value="NAD(P)-binding Rossmann-fold domains"/>
    <property type="match status" value="1"/>
</dbReference>
<dbReference type="Pfam" id="PF05368">
    <property type="entry name" value="NmrA"/>
    <property type="match status" value="1"/>
</dbReference>
<dbReference type="Gene3D" id="3.90.25.10">
    <property type="entry name" value="UDP-galactose 4-epimerase, domain 1"/>
    <property type="match status" value="1"/>
</dbReference>
<evidence type="ECO:0000259" key="3">
    <source>
        <dbReference type="Pfam" id="PF05368"/>
    </source>
</evidence>